<feature type="signal peptide" evidence="1">
    <location>
        <begin position="1"/>
        <end position="18"/>
    </location>
</feature>
<comment type="caution">
    <text evidence="2">The sequence shown here is derived from an EMBL/GenBank/DDBJ whole genome shotgun (WGS) entry which is preliminary data.</text>
</comment>
<reference evidence="2 3" key="1">
    <citation type="submission" date="2019-07" db="EMBL/GenBank/DDBJ databases">
        <title>Genomics analysis of Aphanomyces spp. identifies a new class of oomycete effector associated with host adaptation.</title>
        <authorList>
            <person name="Gaulin E."/>
        </authorList>
    </citation>
    <scope>NUCLEOTIDE SEQUENCE [LARGE SCALE GENOMIC DNA]</scope>
    <source>
        <strain evidence="2 3">ATCC 201684</strain>
    </source>
</reference>
<dbReference type="EMBL" id="VJMJ01000225">
    <property type="protein sequence ID" value="KAF0726102.1"/>
    <property type="molecule type" value="Genomic_DNA"/>
</dbReference>
<name>A0A6G0WFY0_9STRA</name>
<evidence type="ECO:0000313" key="3">
    <source>
        <dbReference type="Proteomes" id="UP000481153"/>
    </source>
</evidence>
<gene>
    <name evidence="2" type="ORF">Ae201684_015561</name>
</gene>
<organism evidence="2 3">
    <name type="scientific">Aphanomyces euteiches</name>
    <dbReference type="NCBI Taxonomy" id="100861"/>
    <lineage>
        <taxon>Eukaryota</taxon>
        <taxon>Sar</taxon>
        <taxon>Stramenopiles</taxon>
        <taxon>Oomycota</taxon>
        <taxon>Saprolegniomycetes</taxon>
        <taxon>Saprolegniales</taxon>
        <taxon>Verrucalvaceae</taxon>
        <taxon>Aphanomyces</taxon>
    </lineage>
</organism>
<accession>A0A6G0WFY0</accession>
<dbReference type="VEuPathDB" id="FungiDB:AeMF1_014590"/>
<keyword evidence="1" id="KW-0732">Signal</keyword>
<feature type="chain" id="PRO_5026171507" evidence="1">
    <location>
        <begin position="19"/>
        <end position="105"/>
    </location>
</feature>
<keyword evidence="3" id="KW-1185">Reference proteome</keyword>
<sequence>MAWILLAAALAICSIVEAVSQVSLNCAYSDLQQPYISIVEFNRSNNMFQLVDHNCQILNTSSVQPSTNYQAVGNVQDYAESSLSVRCNVALSDVCLCSTFGNIPI</sequence>
<dbReference type="AlphaFoldDB" id="A0A6G0WFY0"/>
<evidence type="ECO:0000256" key="1">
    <source>
        <dbReference type="SAM" id="SignalP"/>
    </source>
</evidence>
<evidence type="ECO:0000313" key="2">
    <source>
        <dbReference type="EMBL" id="KAF0726102.1"/>
    </source>
</evidence>
<protein>
    <submittedName>
        <fullName evidence="2">Uncharacterized protein</fullName>
    </submittedName>
</protein>
<dbReference type="Proteomes" id="UP000481153">
    <property type="component" value="Unassembled WGS sequence"/>
</dbReference>
<proteinExistence type="predicted"/>